<proteinExistence type="inferred from homology"/>
<dbReference type="InterPro" id="IPR001461">
    <property type="entry name" value="Aspartic_peptidase_A1"/>
</dbReference>
<keyword evidence="2 7" id="KW-0732">Signal</keyword>
<dbReference type="PROSITE" id="PS00141">
    <property type="entry name" value="ASP_PROTEASE"/>
    <property type="match status" value="1"/>
</dbReference>
<feature type="domain" description="Peptidase A1" evidence="8">
    <location>
        <begin position="46"/>
        <end position="334"/>
    </location>
</feature>
<protein>
    <recommendedName>
        <fullName evidence="8">Peptidase A1 domain-containing protein</fullName>
    </recommendedName>
</protein>
<evidence type="ECO:0000256" key="6">
    <source>
        <dbReference type="RuleBase" id="RU000454"/>
    </source>
</evidence>
<evidence type="ECO:0000256" key="4">
    <source>
        <dbReference type="ARBA" id="ARBA00023157"/>
    </source>
</evidence>
<dbReference type="RefSeq" id="XP_034011664.1">
    <property type="nucleotide sequence ID" value="XM_034156171.1"/>
</dbReference>
<sequence length="347" mass="37866">MTRSFQLLALCAVTLALPIEISSGHALSRRDANTVGSDIVKPNDKYLLEIKIGSNGEALYPIADSGSSEAWLPNTDDWADSSSSLVNLGIEYQTTYANTAVKGYYAKDTLEIGSSVLNDFIFGVVNNPQDAGTNSGGVFGLGKRKNSAYDTLPYALKAAGKIDKTVASIYYRNSVSRGKLTFGGYDQAKLGSTWQSFSSPGQYWQLPIEKMTIADAEILSDDSTNFIIDSGAEISYFPRAFLDQLAPLFNAERQDNGYYLMSCDQPSDKTFSISVGDITFDVPFNQFKWIIEGFDECYLGAGDSGVFGMNIFGNTVLSSVYTLFDYDAQEVKLANLNDVDDEYIIAA</sequence>
<dbReference type="PANTHER" id="PTHR47966">
    <property type="entry name" value="BETA-SITE APP-CLEAVING ENZYME, ISOFORM A-RELATED"/>
    <property type="match status" value="1"/>
</dbReference>
<dbReference type="GeneID" id="54782062"/>
<reference evidence="9 10" key="1">
    <citation type="submission" date="2019-07" db="EMBL/GenBank/DDBJ databases">
        <title>Genome assembly of two rare yeast pathogens: Diutina rugosa and Trichomonascus ciferrii.</title>
        <authorList>
            <person name="Mixao V."/>
            <person name="Saus E."/>
            <person name="Hansen A."/>
            <person name="Lass-Flor C."/>
            <person name="Gabaldon T."/>
        </authorList>
    </citation>
    <scope>NUCLEOTIDE SEQUENCE [LARGE SCALE GENOMIC DNA]</scope>
    <source>
        <strain evidence="9 10">CBS 613</strain>
    </source>
</reference>
<feature type="disulfide bond" evidence="5">
    <location>
        <begin position="263"/>
        <end position="297"/>
    </location>
</feature>
<evidence type="ECO:0000256" key="7">
    <source>
        <dbReference type="SAM" id="SignalP"/>
    </source>
</evidence>
<dbReference type="SUPFAM" id="SSF50630">
    <property type="entry name" value="Acid proteases"/>
    <property type="match status" value="1"/>
</dbReference>
<dbReference type="VEuPathDB" id="FungiDB:DIURU_003411"/>
<dbReference type="Pfam" id="PF00026">
    <property type="entry name" value="Asp"/>
    <property type="match status" value="1"/>
</dbReference>
<keyword evidence="3 6" id="KW-0064">Aspartyl protease</keyword>
<dbReference type="GO" id="GO:0004190">
    <property type="term" value="F:aspartic-type endopeptidase activity"/>
    <property type="evidence" value="ECO:0007669"/>
    <property type="project" value="UniProtKB-KW"/>
</dbReference>
<evidence type="ECO:0000259" key="8">
    <source>
        <dbReference type="PROSITE" id="PS51767"/>
    </source>
</evidence>
<evidence type="ECO:0000256" key="2">
    <source>
        <dbReference type="ARBA" id="ARBA00022729"/>
    </source>
</evidence>
<keyword evidence="6" id="KW-0645">Protease</keyword>
<accession>A0A642UL03</accession>
<dbReference type="PRINTS" id="PR00792">
    <property type="entry name" value="PEPSIN"/>
</dbReference>
<dbReference type="OrthoDB" id="5839471at2759"/>
<evidence type="ECO:0000256" key="3">
    <source>
        <dbReference type="ARBA" id="ARBA00022750"/>
    </source>
</evidence>
<dbReference type="PANTHER" id="PTHR47966:SF51">
    <property type="entry name" value="BETA-SITE APP-CLEAVING ENZYME, ISOFORM A-RELATED"/>
    <property type="match status" value="1"/>
</dbReference>
<dbReference type="EMBL" id="SWFT01000105">
    <property type="protein sequence ID" value="KAA8901041.1"/>
    <property type="molecule type" value="Genomic_DNA"/>
</dbReference>
<evidence type="ECO:0000256" key="5">
    <source>
        <dbReference type="PIRSR" id="PIRSR601461-2"/>
    </source>
</evidence>
<dbReference type="InterPro" id="IPR001969">
    <property type="entry name" value="Aspartic_peptidase_AS"/>
</dbReference>
<evidence type="ECO:0000256" key="1">
    <source>
        <dbReference type="ARBA" id="ARBA00007447"/>
    </source>
</evidence>
<dbReference type="InterPro" id="IPR033121">
    <property type="entry name" value="PEPTIDASE_A1"/>
</dbReference>
<comment type="caution">
    <text evidence="9">The sequence shown here is derived from an EMBL/GenBank/DDBJ whole genome shotgun (WGS) entry which is preliminary data.</text>
</comment>
<name>A0A642UL03_DIURU</name>
<dbReference type="InterPro" id="IPR021109">
    <property type="entry name" value="Peptidase_aspartic_dom_sf"/>
</dbReference>
<evidence type="ECO:0000313" key="10">
    <source>
        <dbReference type="Proteomes" id="UP000449547"/>
    </source>
</evidence>
<feature type="chain" id="PRO_5024879260" description="Peptidase A1 domain-containing protein" evidence="7">
    <location>
        <begin position="17"/>
        <end position="347"/>
    </location>
</feature>
<keyword evidence="6" id="KW-0378">Hydrolase</keyword>
<dbReference type="Proteomes" id="UP000449547">
    <property type="component" value="Unassembled WGS sequence"/>
</dbReference>
<comment type="similarity">
    <text evidence="1 6">Belongs to the peptidase A1 family.</text>
</comment>
<keyword evidence="4 5" id="KW-1015">Disulfide bond</keyword>
<dbReference type="GO" id="GO:0006508">
    <property type="term" value="P:proteolysis"/>
    <property type="evidence" value="ECO:0007669"/>
    <property type="project" value="UniProtKB-KW"/>
</dbReference>
<dbReference type="Gene3D" id="2.40.70.10">
    <property type="entry name" value="Acid Proteases"/>
    <property type="match status" value="2"/>
</dbReference>
<feature type="signal peptide" evidence="7">
    <location>
        <begin position="1"/>
        <end position="16"/>
    </location>
</feature>
<evidence type="ECO:0000313" key="9">
    <source>
        <dbReference type="EMBL" id="KAA8901041.1"/>
    </source>
</evidence>
<dbReference type="PROSITE" id="PS51767">
    <property type="entry name" value="PEPTIDASE_A1"/>
    <property type="match status" value="1"/>
</dbReference>
<organism evidence="9 10">
    <name type="scientific">Diutina rugosa</name>
    <name type="common">Yeast</name>
    <name type="synonym">Candida rugosa</name>
    <dbReference type="NCBI Taxonomy" id="5481"/>
    <lineage>
        <taxon>Eukaryota</taxon>
        <taxon>Fungi</taxon>
        <taxon>Dikarya</taxon>
        <taxon>Ascomycota</taxon>
        <taxon>Saccharomycotina</taxon>
        <taxon>Pichiomycetes</taxon>
        <taxon>Debaryomycetaceae</taxon>
        <taxon>Diutina</taxon>
    </lineage>
</organism>
<gene>
    <name evidence="9" type="ORF">DIURU_003411</name>
</gene>
<dbReference type="GO" id="GO:0005576">
    <property type="term" value="C:extracellular region"/>
    <property type="evidence" value="ECO:0007669"/>
    <property type="project" value="UniProtKB-ARBA"/>
</dbReference>
<keyword evidence="10" id="KW-1185">Reference proteome</keyword>
<dbReference type="AlphaFoldDB" id="A0A642UL03"/>